<protein>
    <recommendedName>
        <fullName evidence="4">Aminotransferase class III-fold pyridoxal phosphate-dependent enzyme</fullName>
    </recommendedName>
</protein>
<accession>A0A382BU23</accession>
<dbReference type="InterPro" id="IPR005814">
    <property type="entry name" value="Aminotrans_3"/>
</dbReference>
<dbReference type="GO" id="GO:0005829">
    <property type="term" value="C:cytosol"/>
    <property type="evidence" value="ECO:0007669"/>
    <property type="project" value="TreeGrafter"/>
</dbReference>
<sequence>MALHNWPFLGRSQPLAVTGGSGSYLIQADGSKILDAAGGAIVVNIGHGRVEVAEAVAKATGNGGYVVPTWMTPEREALVEELTNHWLPSHLSRIHLTSGGSEANESAMKIAVQYFAAKGQPN</sequence>
<evidence type="ECO:0000256" key="2">
    <source>
        <dbReference type="ARBA" id="ARBA00022898"/>
    </source>
</evidence>
<dbReference type="PANTHER" id="PTHR43094:SF1">
    <property type="entry name" value="AMINOTRANSFERASE CLASS-III"/>
    <property type="match status" value="1"/>
</dbReference>
<evidence type="ECO:0000256" key="1">
    <source>
        <dbReference type="ARBA" id="ARBA00008954"/>
    </source>
</evidence>
<reference evidence="3" key="1">
    <citation type="submission" date="2018-05" db="EMBL/GenBank/DDBJ databases">
        <authorList>
            <person name="Lanie J.A."/>
            <person name="Ng W.-L."/>
            <person name="Kazmierczak K.M."/>
            <person name="Andrzejewski T.M."/>
            <person name="Davidsen T.M."/>
            <person name="Wayne K.J."/>
            <person name="Tettelin H."/>
            <person name="Glass J.I."/>
            <person name="Rusch D."/>
            <person name="Podicherti R."/>
            <person name="Tsui H.-C.T."/>
            <person name="Winkler M.E."/>
        </authorList>
    </citation>
    <scope>NUCLEOTIDE SEQUENCE</scope>
</reference>
<dbReference type="GO" id="GO:0008483">
    <property type="term" value="F:transaminase activity"/>
    <property type="evidence" value="ECO:0007669"/>
    <property type="project" value="InterPro"/>
</dbReference>
<dbReference type="PANTHER" id="PTHR43094">
    <property type="entry name" value="AMINOTRANSFERASE"/>
    <property type="match status" value="1"/>
</dbReference>
<dbReference type="Pfam" id="PF00202">
    <property type="entry name" value="Aminotran_3"/>
    <property type="match status" value="1"/>
</dbReference>
<feature type="non-terminal residue" evidence="3">
    <location>
        <position position="122"/>
    </location>
</feature>
<keyword evidence="2" id="KW-0663">Pyridoxal phosphate</keyword>
<name>A0A382BU23_9ZZZZ</name>
<dbReference type="InterPro" id="IPR015421">
    <property type="entry name" value="PyrdxlP-dep_Trfase_major"/>
</dbReference>
<evidence type="ECO:0000313" key="3">
    <source>
        <dbReference type="EMBL" id="SVB17109.1"/>
    </source>
</evidence>
<proteinExistence type="inferred from homology"/>
<evidence type="ECO:0008006" key="4">
    <source>
        <dbReference type="Google" id="ProtNLM"/>
    </source>
</evidence>
<dbReference type="SUPFAM" id="SSF53383">
    <property type="entry name" value="PLP-dependent transferases"/>
    <property type="match status" value="1"/>
</dbReference>
<organism evidence="3">
    <name type="scientific">marine metagenome</name>
    <dbReference type="NCBI Taxonomy" id="408172"/>
    <lineage>
        <taxon>unclassified sequences</taxon>
        <taxon>metagenomes</taxon>
        <taxon>ecological metagenomes</taxon>
    </lineage>
</organism>
<dbReference type="Gene3D" id="3.90.1150.10">
    <property type="entry name" value="Aspartate Aminotransferase, domain 1"/>
    <property type="match status" value="1"/>
</dbReference>
<gene>
    <name evidence="3" type="ORF">METZ01_LOCUS169963</name>
</gene>
<comment type="similarity">
    <text evidence="1">Belongs to the class-III pyridoxal-phosphate-dependent aminotransferase family.</text>
</comment>
<dbReference type="GO" id="GO:0030170">
    <property type="term" value="F:pyridoxal phosphate binding"/>
    <property type="evidence" value="ECO:0007669"/>
    <property type="project" value="InterPro"/>
</dbReference>
<dbReference type="InterPro" id="IPR015422">
    <property type="entry name" value="PyrdxlP-dep_Trfase_small"/>
</dbReference>
<dbReference type="Gene3D" id="3.40.640.10">
    <property type="entry name" value="Type I PLP-dependent aspartate aminotransferase-like (Major domain)"/>
    <property type="match status" value="1"/>
</dbReference>
<dbReference type="EMBL" id="UINC01031291">
    <property type="protein sequence ID" value="SVB17109.1"/>
    <property type="molecule type" value="Genomic_DNA"/>
</dbReference>
<dbReference type="InterPro" id="IPR015424">
    <property type="entry name" value="PyrdxlP-dep_Trfase"/>
</dbReference>
<dbReference type="AlphaFoldDB" id="A0A382BU23"/>